<feature type="region of interest" description="Disordered" evidence="7">
    <location>
        <begin position="180"/>
        <end position="222"/>
    </location>
</feature>
<evidence type="ECO:0000313" key="10">
    <source>
        <dbReference type="Proteomes" id="UP000440578"/>
    </source>
</evidence>
<proteinExistence type="predicted"/>
<dbReference type="InterPro" id="IPR040050">
    <property type="entry name" value="ZNF830-like"/>
</dbReference>
<dbReference type="Pfam" id="PF23406">
    <property type="entry name" value="ZNF380_CC"/>
    <property type="match status" value="1"/>
</dbReference>
<evidence type="ECO:0000256" key="5">
    <source>
        <dbReference type="ARBA" id="ARBA00022833"/>
    </source>
</evidence>
<comment type="subcellular location">
    <subcellularLocation>
        <location evidence="1">Nucleus speckle</location>
    </subcellularLocation>
</comment>
<dbReference type="PANTHER" id="PTHR13278">
    <property type="entry name" value="ZINC FINGER PROTEIN 830"/>
    <property type="match status" value="1"/>
</dbReference>
<keyword evidence="2" id="KW-0217">Developmental protein</keyword>
<dbReference type="EMBL" id="VIIS01002075">
    <property type="protein sequence ID" value="KAF0288864.1"/>
    <property type="molecule type" value="Genomic_DNA"/>
</dbReference>
<feature type="compositionally biased region" description="Low complexity" evidence="7">
    <location>
        <begin position="77"/>
        <end position="93"/>
    </location>
</feature>
<comment type="caution">
    <text evidence="9">The sequence shown here is derived from an EMBL/GenBank/DDBJ whole genome shotgun (WGS) entry which is preliminary data.</text>
</comment>
<dbReference type="PANTHER" id="PTHR13278:SF0">
    <property type="entry name" value="ZINC FINGER PROTEIN 830"/>
    <property type="match status" value="1"/>
</dbReference>
<organism evidence="9 10">
    <name type="scientific">Amphibalanus amphitrite</name>
    <name type="common">Striped barnacle</name>
    <name type="synonym">Balanus amphitrite</name>
    <dbReference type="NCBI Taxonomy" id="1232801"/>
    <lineage>
        <taxon>Eukaryota</taxon>
        <taxon>Metazoa</taxon>
        <taxon>Ecdysozoa</taxon>
        <taxon>Arthropoda</taxon>
        <taxon>Crustacea</taxon>
        <taxon>Multicrustacea</taxon>
        <taxon>Cirripedia</taxon>
        <taxon>Thoracica</taxon>
        <taxon>Thoracicalcarea</taxon>
        <taxon>Balanomorpha</taxon>
        <taxon>Balanoidea</taxon>
        <taxon>Balanidae</taxon>
        <taxon>Amphibalaninae</taxon>
        <taxon>Amphibalanus</taxon>
    </lineage>
</organism>
<name>A0A6A4VBG7_AMPAM</name>
<dbReference type="Proteomes" id="UP000440578">
    <property type="component" value="Unassembled WGS sequence"/>
</dbReference>
<dbReference type="GO" id="GO:0005681">
    <property type="term" value="C:spliceosomal complex"/>
    <property type="evidence" value="ECO:0007669"/>
    <property type="project" value="InterPro"/>
</dbReference>
<feature type="domain" description="ZNF380 coiled-coil" evidence="8">
    <location>
        <begin position="105"/>
        <end position="185"/>
    </location>
</feature>
<keyword evidence="5" id="KW-0862">Zinc</keyword>
<reference evidence="9 10" key="1">
    <citation type="submission" date="2019-07" db="EMBL/GenBank/DDBJ databases">
        <title>Draft genome assembly of a fouling barnacle, Amphibalanus amphitrite (Darwin, 1854): The first reference genome for Thecostraca.</title>
        <authorList>
            <person name="Kim W."/>
        </authorList>
    </citation>
    <scope>NUCLEOTIDE SEQUENCE [LARGE SCALE GENOMIC DNA]</scope>
    <source>
        <strain evidence="9">SNU_AA5</strain>
        <tissue evidence="9">Soma without cirri and trophi</tissue>
    </source>
</reference>
<keyword evidence="4" id="KW-0863">Zinc-finger</keyword>
<evidence type="ECO:0000256" key="3">
    <source>
        <dbReference type="ARBA" id="ARBA00022723"/>
    </source>
</evidence>
<dbReference type="AlphaFoldDB" id="A0A6A4VBG7"/>
<feature type="region of interest" description="Disordered" evidence="7">
    <location>
        <begin position="1"/>
        <end position="120"/>
    </location>
</feature>
<evidence type="ECO:0000256" key="6">
    <source>
        <dbReference type="ARBA" id="ARBA00023242"/>
    </source>
</evidence>
<evidence type="ECO:0000256" key="1">
    <source>
        <dbReference type="ARBA" id="ARBA00004324"/>
    </source>
</evidence>
<dbReference type="GO" id="GO:0033260">
    <property type="term" value="P:nuclear DNA replication"/>
    <property type="evidence" value="ECO:0007669"/>
    <property type="project" value="TreeGrafter"/>
</dbReference>
<feature type="compositionally biased region" description="Acidic residues" evidence="7">
    <location>
        <begin position="203"/>
        <end position="212"/>
    </location>
</feature>
<evidence type="ECO:0000256" key="4">
    <source>
        <dbReference type="ARBA" id="ARBA00022771"/>
    </source>
</evidence>
<sequence>MNKGGSALPGDFFEKPQAPKKGILKNAPARPTYAPKAMPPPPPPTRSSQLGEAMDTDESGSNAHQPAGTTASVERLSAGGSSQPSGSGSAAGSTAPEPEVDTGQLPEGFFDDPQKDAKARHVEYVDPVEAEWEKFQREMQTEMAESEVILDEDQQEATVGRQIEEVDEQIRNLSRVVSMEKRKEELAHQEPSTSAQGDSSDSSADEAEVDEFLDWRSKGTWK</sequence>
<dbReference type="OrthoDB" id="77607at2759"/>
<keyword evidence="6" id="KW-0539">Nucleus</keyword>
<feature type="compositionally biased region" description="Low complexity" evidence="7">
    <location>
        <begin position="192"/>
        <end position="202"/>
    </location>
</feature>
<dbReference type="GO" id="GO:0044773">
    <property type="term" value="P:mitotic DNA damage checkpoint signaling"/>
    <property type="evidence" value="ECO:0007669"/>
    <property type="project" value="TreeGrafter"/>
</dbReference>
<dbReference type="GO" id="GO:0003676">
    <property type="term" value="F:nucleic acid binding"/>
    <property type="evidence" value="ECO:0007669"/>
    <property type="project" value="InterPro"/>
</dbReference>
<evidence type="ECO:0000256" key="2">
    <source>
        <dbReference type="ARBA" id="ARBA00022473"/>
    </source>
</evidence>
<evidence type="ECO:0000256" key="7">
    <source>
        <dbReference type="SAM" id="MobiDB-lite"/>
    </source>
</evidence>
<keyword evidence="3" id="KW-0479">Metal-binding</keyword>
<evidence type="ECO:0000259" key="8">
    <source>
        <dbReference type="Pfam" id="PF23406"/>
    </source>
</evidence>
<feature type="compositionally biased region" description="Basic and acidic residues" evidence="7">
    <location>
        <begin position="213"/>
        <end position="222"/>
    </location>
</feature>
<feature type="compositionally biased region" description="Polar residues" evidence="7">
    <location>
        <begin position="59"/>
        <end position="72"/>
    </location>
</feature>
<keyword evidence="10" id="KW-1185">Reference proteome</keyword>
<dbReference type="InterPro" id="IPR059039">
    <property type="entry name" value="ZNF380_CC"/>
</dbReference>
<gene>
    <name evidence="9" type="primary">znf830</name>
    <name evidence="9" type="ORF">FJT64_001391</name>
</gene>
<accession>A0A6A4VBG7</accession>
<dbReference type="GO" id="GO:0008270">
    <property type="term" value="F:zinc ion binding"/>
    <property type="evidence" value="ECO:0007669"/>
    <property type="project" value="UniProtKB-KW"/>
</dbReference>
<protein>
    <submittedName>
        <fullName evidence="9">Zinc finger protein 830</fullName>
    </submittedName>
</protein>
<dbReference type="GO" id="GO:0033314">
    <property type="term" value="P:mitotic DNA replication checkpoint signaling"/>
    <property type="evidence" value="ECO:0007669"/>
    <property type="project" value="TreeGrafter"/>
</dbReference>
<evidence type="ECO:0000313" key="9">
    <source>
        <dbReference type="EMBL" id="KAF0288864.1"/>
    </source>
</evidence>